<keyword evidence="13" id="KW-0030">Aminoacyl-tRNA synthetase</keyword>
<keyword evidence="11 16" id="KW-0694">RNA-binding</keyword>
<dbReference type="GO" id="GO:0005524">
    <property type="term" value="F:ATP binding"/>
    <property type="evidence" value="ECO:0007669"/>
    <property type="project" value="UniProtKB-KW"/>
</dbReference>
<evidence type="ECO:0000256" key="15">
    <source>
        <dbReference type="ARBA" id="ARBA00047364"/>
    </source>
</evidence>
<comment type="catalytic activity">
    <reaction evidence="15">
        <text>tRNA(Met) + L-methionine + ATP = L-methionyl-tRNA(Met) + AMP + diphosphate</text>
        <dbReference type="Rhea" id="RHEA:13481"/>
        <dbReference type="Rhea" id="RHEA-COMP:9667"/>
        <dbReference type="Rhea" id="RHEA-COMP:9698"/>
        <dbReference type="ChEBI" id="CHEBI:30616"/>
        <dbReference type="ChEBI" id="CHEBI:33019"/>
        <dbReference type="ChEBI" id="CHEBI:57844"/>
        <dbReference type="ChEBI" id="CHEBI:78442"/>
        <dbReference type="ChEBI" id="CHEBI:78530"/>
        <dbReference type="ChEBI" id="CHEBI:456215"/>
        <dbReference type="EC" id="6.1.1.10"/>
    </reaction>
</comment>
<dbReference type="Gene3D" id="2.40.50.140">
    <property type="entry name" value="Nucleic acid-binding proteins"/>
    <property type="match status" value="1"/>
</dbReference>
<dbReference type="AlphaFoldDB" id="A0A1G2CFR3"/>
<keyword evidence="9" id="KW-0547">Nucleotide-binding</keyword>
<evidence type="ECO:0000256" key="7">
    <source>
        <dbReference type="ARBA" id="ARBA00022555"/>
    </source>
</evidence>
<keyword evidence="6" id="KW-0963">Cytoplasm</keyword>
<protein>
    <recommendedName>
        <fullName evidence="5">Methionine--tRNA ligase</fullName>
        <ecNumber evidence="4">6.1.1.10</ecNumber>
    </recommendedName>
    <alternativeName>
        <fullName evidence="14">Methionyl-tRNA synthetase</fullName>
    </alternativeName>
</protein>
<reference evidence="18 19" key="1">
    <citation type="journal article" date="2016" name="Nat. Commun.">
        <title>Thousands of microbial genomes shed light on interconnected biogeochemical processes in an aquifer system.</title>
        <authorList>
            <person name="Anantharaman K."/>
            <person name="Brown C.T."/>
            <person name="Hug L.A."/>
            <person name="Sharon I."/>
            <person name="Castelle C.J."/>
            <person name="Probst A.J."/>
            <person name="Thomas B.C."/>
            <person name="Singh A."/>
            <person name="Wilkins M.J."/>
            <person name="Karaoz U."/>
            <person name="Brodie E.L."/>
            <person name="Williams K.H."/>
            <person name="Hubbard S.S."/>
            <person name="Banfield J.F."/>
        </authorList>
    </citation>
    <scope>NUCLEOTIDE SEQUENCE [LARGE SCALE GENOMIC DNA]</scope>
</reference>
<comment type="function">
    <text evidence="1">Is required not only for elongation of protein synthesis but also for the initiation of all mRNA translation through initiator tRNA(fMet) aminoacylation.</text>
</comment>
<evidence type="ECO:0000256" key="13">
    <source>
        <dbReference type="ARBA" id="ARBA00023146"/>
    </source>
</evidence>
<dbReference type="GO" id="GO:0006431">
    <property type="term" value="P:methionyl-tRNA aminoacylation"/>
    <property type="evidence" value="ECO:0007669"/>
    <property type="project" value="InterPro"/>
</dbReference>
<dbReference type="PANTHER" id="PTHR11586">
    <property type="entry name" value="TRNA-AMINOACYLATION COFACTOR ARC1 FAMILY MEMBER"/>
    <property type="match status" value="1"/>
</dbReference>
<evidence type="ECO:0000313" key="18">
    <source>
        <dbReference type="EMBL" id="OGZ00244.1"/>
    </source>
</evidence>
<comment type="subcellular location">
    <subcellularLocation>
        <location evidence="2">Cytoplasm</location>
    </subcellularLocation>
</comment>
<sequence>MTIDEFKNVDLRVGVVREAARVEGSEKLLKLAVDLGEGIPRQLIAGIGKAYAPETLIGKQIVVVANLEPKKLMGLESNGMLLAAHDEAGSPLIITVDGNAKVGSRIQ</sequence>
<dbReference type="STRING" id="1798650.A2945_04420"/>
<dbReference type="NCBIfam" id="TIGR00399">
    <property type="entry name" value="metG_C_term"/>
    <property type="match status" value="1"/>
</dbReference>
<organism evidence="18 19">
    <name type="scientific">Candidatus Liptonbacteria bacterium RIFCSPLOWO2_01_FULL_52_25</name>
    <dbReference type="NCBI Taxonomy" id="1798650"/>
    <lineage>
        <taxon>Bacteria</taxon>
        <taxon>Candidatus Liptoniibacteriota</taxon>
    </lineage>
</organism>
<keyword evidence="10" id="KW-0067">ATP-binding</keyword>
<evidence type="ECO:0000256" key="3">
    <source>
        <dbReference type="ARBA" id="ARBA00011738"/>
    </source>
</evidence>
<evidence type="ECO:0000256" key="1">
    <source>
        <dbReference type="ARBA" id="ARBA00003314"/>
    </source>
</evidence>
<gene>
    <name evidence="18" type="ORF">A2945_04420</name>
</gene>
<dbReference type="Proteomes" id="UP000178880">
    <property type="component" value="Unassembled WGS sequence"/>
</dbReference>
<evidence type="ECO:0000256" key="16">
    <source>
        <dbReference type="PROSITE-ProRule" id="PRU00209"/>
    </source>
</evidence>
<evidence type="ECO:0000256" key="6">
    <source>
        <dbReference type="ARBA" id="ARBA00022490"/>
    </source>
</evidence>
<evidence type="ECO:0000256" key="5">
    <source>
        <dbReference type="ARBA" id="ARBA00018753"/>
    </source>
</evidence>
<evidence type="ECO:0000256" key="8">
    <source>
        <dbReference type="ARBA" id="ARBA00022598"/>
    </source>
</evidence>
<evidence type="ECO:0000313" key="19">
    <source>
        <dbReference type="Proteomes" id="UP000178880"/>
    </source>
</evidence>
<dbReference type="InterPro" id="IPR002547">
    <property type="entry name" value="tRNA-bd_dom"/>
</dbReference>
<dbReference type="Pfam" id="PF01588">
    <property type="entry name" value="tRNA_bind"/>
    <property type="match status" value="1"/>
</dbReference>
<accession>A0A1G2CFR3</accession>
<dbReference type="EC" id="6.1.1.10" evidence="4"/>
<evidence type="ECO:0000256" key="11">
    <source>
        <dbReference type="ARBA" id="ARBA00022884"/>
    </source>
</evidence>
<comment type="caution">
    <text evidence="18">The sequence shown here is derived from an EMBL/GenBank/DDBJ whole genome shotgun (WGS) entry which is preliminary data.</text>
</comment>
<dbReference type="FunFam" id="2.40.50.140:FF:000042">
    <property type="entry name" value="Methionine--tRNA ligase"/>
    <property type="match status" value="1"/>
</dbReference>
<comment type="subunit">
    <text evidence="3">Homodimer.</text>
</comment>
<evidence type="ECO:0000259" key="17">
    <source>
        <dbReference type="PROSITE" id="PS50886"/>
    </source>
</evidence>
<dbReference type="InterPro" id="IPR004495">
    <property type="entry name" value="Met-tRNA-synth_bsu_C"/>
</dbReference>
<evidence type="ECO:0000256" key="4">
    <source>
        <dbReference type="ARBA" id="ARBA00012838"/>
    </source>
</evidence>
<evidence type="ECO:0000256" key="2">
    <source>
        <dbReference type="ARBA" id="ARBA00004496"/>
    </source>
</evidence>
<name>A0A1G2CFR3_9BACT</name>
<dbReference type="GO" id="GO:0000049">
    <property type="term" value="F:tRNA binding"/>
    <property type="evidence" value="ECO:0007669"/>
    <property type="project" value="UniProtKB-UniRule"/>
</dbReference>
<dbReference type="GO" id="GO:0005737">
    <property type="term" value="C:cytoplasm"/>
    <property type="evidence" value="ECO:0007669"/>
    <property type="project" value="UniProtKB-SubCell"/>
</dbReference>
<dbReference type="SUPFAM" id="SSF50249">
    <property type="entry name" value="Nucleic acid-binding proteins"/>
    <property type="match status" value="1"/>
</dbReference>
<keyword evidence="7 16" id="KW-0820">tRNA-binding</keyword>
<dbReference type="PROSITE" id="PS50886">
    <property type="entry name" value="TRBD"/>
    <property type="match status" value="1"/>
</dbReference>
<evidence type="ECO:0000256" key="9">
    <source>
        <dbReference type="ARBA" id="ARBA00022741"/>
    </source>
</evidence>
<dbReference type="PANTHER" id="PTHR11586:SF37">
    <property type="entry name" value="TRNA-BINDING DOMAIN-CONTAINING PROTEIN"/>
    <property type="match status" value="1"/>
</dbReference>
<evidence type="ECO:0000256" key="10">
    <source>
        <dbReference type="ARBA" id="ARBA00022840"/>
    </source>
</evidence>
<feature type="domain" description="TRNA-binding" evidence="17">
    <location>
        <begin position="5"/>
        <end position="107"/>
    </location>
</feature>
<evidence type="ECO:0000256" key="12">
    <source>
        <dbReference type="ARBA" id="ARBA00022917"/>
    </source>
</evidence>
<dbReference type="InterPro" id="IPR051270">
    <property type="entry name" value="Tyrosine-tRNA_ligase_regulator"/>
</dbReference>
<proteinExistence type="predicted"/>
<dbReference type="InterPro" id="IPR012340">
    <property type="entry name" value="NA-bd_OB-fold"/>
</dbReference>
<keyword evidence="12" id="KW-0648">Protein biosynthesis</keyword>
<dbReference type="EMBL" id="MHLA01000005">
    <property type="protein sequence ID" value="OGZ00244.1"/>
    <property type="molecule type" value="Genomic_DNA"/>
</dbReference>
<dbReference type="CDD" id="cd02800">
    <property type="entry name" value="tRNA_bind_EcMetRS_like"/>
    <property type="match status" value="1"/>
</dbReference>
<keyword evidence="8 18" id="KW-0436">Ligase</keyword>
<dbReference type="GO" id="GO:0004825">
    <property type="term" value="F:methionine-tRNA ligase activity"/>
    <property type="evidence" value="ECO:0007669"/>
    <property type="project" value="UniProtKB-EC"/>
</dbReference>
<evidence type="ECO:0000256" key="14">
    <source>
        <dbReference type="ARBA" id="ARBA00030904"/>
    </source>
</evidence>